<dbReference type="EMBL" id="MU795082">
    <property type="protein sequence ID" value="KAJ3810895.1"/>
    <property type="molecule type" value="Genomic_DNA"/>
</dbReference>
<evidence type="ECO:0000313" key="2">
    <source>
        <dbReference type="Proteomes" id="UP001163835"/>
    </source>
</evidence>
<protein>
    <submittedName>
        <fullName evidence="1">Uncharacterized protein</fullName>
    </submittedName>
</protein>
<name>A0ACC1U1J7_9AGAR</name>
<comment type="caution">
    <text evidence="1">The sequence shown here is derived from an EMBL/GenBank/DDBJ whole genome shotgun (WGS) entry which is preliminary data.</text>
</comment>
<accession>A0ACC1U1J7</accession>
<keyword evidence="2" id="KW-1185">Reference proteome</keyword>
<evidence type="ECO:0000313" key="1">
    <source>
        <dbReference type="EMBL" id="KAJ3810895.1"/>
    </source>
</evidence>
<organism evidence="1 2">
    <name type="scientific">Lentinula aff. lateritia</name>
    <dbReference type="NCBI Taxonomy" id="2804960"/>
    <lineage>
        <taxon>Eukaryota</taxon>
        <taxon>Fungi</taxon>
        <taxon>Dikarya</taxon>
        <taxon>Basidiomycota</taxon>
        <taxon>Agaricomycotina</taxon>
        <taxon>Agaricomycetes</taxon>
        <taxon>Agaricomycetidae</taxon>
        <taxon>Agaricales</taxon>
        <taxon>Marasmiineae</taxon>
        <taxon>Omphalotaceae</taxon>
        <taxon>Lentinula</taxon>
    </lineage>
</organism>
<gene>
    <name evidence="1" type="ORF">F5876DRAFT_65248</name>
</gene>
<reference evidence="1" key="1">
    <citation type="submission" date="2022-09" db="EMBL/GenBank/DDBJ databases">
        <title>A Global Phylogenomic Analysis of the Shiitake Genus Lentinula.</title>
        <authorList>
            <consortium name="DOE Joint Genome Institute"/>
            <person name="Sierra-Patev S."/>
            <person name="Min B."/>
            <person name="Naranjo-Ortiz M."/>
            <person name="Looney B."/>
            <person name="Konkel Z."/>
            <person name="Slot J.C."/>
            <person name="Sakamoto Y."/>
            <person name="Steenwyk J.L."/>
            <person name="Rokas A."/>
            <person name="Carro J."/>
            <person name="Camarero S."/>
            <person name="Ferreira P."/>
            <person name="Molpeceres G."/>
            <person name="Ruiz-Duenas F.J."/>
            <person name="Serrano A."/>
            <person name="Henrissat B."/>
            <person name="Drula E."/>
            <person name="Hughes K.W."/>
            <person name="Mata J.L."/>
            <person name="Ishikawa N.K."/>
            <person name="Vargas-Isla R."/>
            <person name="Ushijima S."/>
            <person name="Smith C.A."/>
            <person name="Ahrendt S."/>
            <person name="Andreopoulos W."/>
            <person name="He G."/>
            <person name="Labutti K."/>
            <person name="Lipzen A."/>
            <person name="Ng V."/>
            <person name="Riley R."/>
            <person name="Sandor L."/>
            <person name="Barry K."/>
            <person name="Martinez A.T."/>
            <person name="Xiao Y."/>
            <person name="Gibbons J.G."/>
            <person name="Terashima K."/>
            <person name="Grigoriev I.V."/>
            <person name="Hibbett D.S."/>
        </authorList>
    </citation>
    <scope>NUCLEOTIDE SEQUENCE</scope>
    <source>
        <strain evidence="1">TMI1499</strain>
    </source>
</reference>
<dbReference type="Proteomes" id="UP001163835">
    <property type="component" value="Unassembled WGS sequence"/>
</dbReference>
<sequence>MRVSSVFVCLFFGLVSTVCAAPLPIHVVSQLRRSDPARVTVNFVDNSQGSLVSMQSTDFLAVAQSLLDQHGTGLGIGSDFVILAENVPTKQQSNLLFTLEGGSKCMPTLPCNVAFGTGSGDGGPISATVSIRENKIFTGDVTVEDYNAAKFVILRSQWLVVHWLYAPFKEGGDKKFRVHECSGTDVLVVPYYMKCLNFQPCVYLIGSVTDPKVSNRYARAEPRCCAVNPVKAQ</sequence>
<proteinExistence type="predicted"/>